<evidence type="ECO:0000313" key="3">
    <source>
        <dbReference type="Proteomes" id="UP000629371"/>
    </source>
</evidence>
<dbReference type="Proteomes" id="UP000629371">
    <property type="component" value="Unassembled WGS sequence"/>
</dbReference>
<feature type="compositionally biased region" description="Low complexity" evidence="1">
    <location>
        <begin position="15"/>
        <end position="24"/>
    </location>
</feature>
<gene>
    <name evidence="2" type="ORF">JK360_31190</name>
</gene>
<keyword evidence="3" id="KW-1185">Reference proteome</keyword>
<dbReference type="EMBL" id="JAERRI010000022">
    <property type="protein sequence ID" value="MBL1093732.1"/>
    <property type="molecule type" value="Genomic_DNA"/>
</dbReference>
<protein>
    <submittedName>
        <fullName evidence="2">DUF4192 domain-containing protein</fullName>
    </submittedName>
</protein>
<feature type="compositionally biased region" description="Pro residues" evidence="1">
    <location>
        <begin position="25"/>
        <end position="38"/>
    </location>
</feature>
<organism evidence="2 3">
    <name type="scientific">Streptomyces siderophoricus</name>
    <dbReference type="NCBI Taxonomy" id="2802281"/>
    <lineage>
        <taxon>Bacteria</taxon>
        <taxon>Bacillati</taxon>
        <taxon>Actinomycetota</taxon>
        <taxon>Actinomycetes</taxon>
        <taxon>Kitasatosporales</taxon>
        <taxon>Streptomycetaceae</taxon>
        <taxon>Streptomyces</taxon>
    </lineage>
</organism>
<feature type="compositionally biased region" description="Basic and acidic residues" evidence="1">
    <location>
        <begin position="107"/>
        <end position="116"/>
    </location>
</feature>
<feature type="compositionally biased region" description="Low complexity" evidence="1">
    <location>
        <begin position="518"/>
        <end position="528"/>
    </location>
</feature>
<evidence type="ECO:0000313" key="2">
    <source>
        <dbReference type="EMBL" id="MBL1093732.1"/>
    </source>
</evidence>
<feature type="compositionally biased region" description="Low complexity" evidence="1">
    <location>
        <begin position="39"/>
        <end position="72"/>
    </location>
</feature>
<feature type="region of interest" description="Disordered" evidence="1">
    <location>
        <begin position="498"/>
        <end position="560"/>
    </location>
</feature>
<name>A0ABS1N108_9ACTN</name>
<dbReference type="InterPro" id="IPR025447">
    <property type="entry name" value="DUF4192"/>
</dbReference>
<comment type="caution">
    <text evidence="2">The sequence shown here is derived from an EMBL/GenBank/DDBJ whole genome shotgun (WGS) entry which is preliminary data.</text>
</comment>
<reference evidence="2 3" key="1">
    <citation type="submission" date="2021-01" db="EMBL/GenBank/DDBJ databases">
        <title>WGS of actinomycetes isolated from Thailand.</title>
        <authorList>
            <person name="Thawai C."/>
        </authorList>
    </citation>
    <scope>NUCLEOTIDE SEQUENCE [LARGE SCALE GENOMIC DNA]</scope>
    <source>
        <strain evidence="2 3">CH9-7</strain>
    </source>
</reference>
<accession>A0ABS1N108</accession>
<evidence type="ECO:0000256" key="1">
    <source>
        <dbReference type="SAM" id="MobiDB-lite"/>
    </source>
</evidence>
<feature type="compositionally biased region" description="Basic and acidic residues" evidence="1">
    <location>
        <begin position="1"/>
        <end position="12"/>
    </location>
</feature>
<feature type="region of interest" description="Disordered" evidence="1">
    <location>
        <begin position="1"/>
        <end position="136"/>
    </location>
</feature>
<sequence>MNPQSEPRKRNTDLNSPASSATSETPPPPSDAPTPPNPSTSSAPTPSTSSTPTTPSTRPTSATPPTSSTRSNPPTPPTSSVPGPRPAPESSHAPVDPRPTDPADPTETARHADATDSAHLSVPTPADALPEPVAESQVTLRSPAELADALPYLMGFYPDDSVVLVALHGERGRFGGRVRLGIPADRTQWSDVADQLAECLVSAGQDGAPRPTAIIVYLCQEPAEGENGRDVRDRLQPFAQRLRTACGALDVPVLEALCLSNGRFWSYCCPDFRCCPADGTAMVMPGTSVMAAAAAYAGMQVRGSLKEMEARLRPRTGQRAVEQEKALDAAARALVPRMLRPDGAAVVRKDTLDLAAAMIHRFRQDTPVGSNRARDACDDALITNAEAAGLILGLQDRVTRDRAAEWMDGTAAAPALRLWRALARRCAGSYAEHATAPLTLAGWVSWSTEDGPSARVALGCALSLDPDYTFAQLLHRAINEGLDPEPLRRCLREQNQEATSAEACAPSSGAKRSPSAKRPATGRTAPAGRPRRPRGGTGPGARTTGGRGGRRSGQDDRSRR</sequence>
<feature type="compositionally biased region" description="Pro residues" evidence="1">
    <location>
        <begin position="73"/>
        <end position="87"/>
    </location>
</feature>
<dbReference type="RefSeq" id="WP_201809718.1">
    <property type="nucleotide sequence ID" value="NZ_JAERRI010000022.1"/>
</dbReference>
<proteinExistence type="predicted"/>
<feature type="compositionally biased region" description="Gly residues" evidence="1">
    <location>
        <begin position="535"/>
        <end position="547"/>
    </location>
</feature>
<dbReference type="Pfam" id="PF13830">
    <property type="entry name" value="DUF4192"/>
    <property type="match status" value="1"/>
</dbReference>